<reference evidence="1 2" key="1">
    <citation type="journal article" date="2021" name="Hortic Res">
        <title>High-quality reference genome and annotation aids understanding of berry development for evergreen blueberry (Vaccinium darrowii).</title>
        <authorList>
            <person name="Yu J."/>
            <person name="Hulse-Kemp A.M."/>
            <person name="Babiker E."/>
            <person name="Staton M."/>
        </authorList>
    </citation>
    <scope>NUCLEOTIDE SEQUENCE [LARGE SCALE GENOMIC DNA]</scope>
    <source>
        <strain evidence="2">cv. NJ 8807/NJ 8810</strain>
        <tissue evidence="1">Young leaf</tissue>
    </source>
</reference>
<evidence type="ECO:0000313" key="1">
    <source>
        <dbReference type="EMBL" id="KAH7855764.1"/>
    </source>
</evidence>
<protein>
    <submittedName>
        <fullName evidence="1">Uncharacterized protein</fullName>
    </submittedName>
</protein>
<gene>
    <name evidence="1" type="ORF">Vadar_028587</name>
</gene>
<dbReference type="Proteomes" id="UP000828048">
    <property type="component" value="Chromosome 11"/>
</dbReference>
<evidence type="ECO:0000313" key="2">
    <source>
        <dbReference type="Proteomes" id="UP000828048"/>
    </source>
</evidence>
<name>A0ACB7YRH0_9ERIC</name>
<organism evidence="1 2">
    <name type="scientific">Vaccinium darrowii</name>
    <dbReference type="NCBI Taxonomy" id="229202"/>
    <lineage>
        <taxon>Eukaryota</taxon>
        <taxon>Viridiplantae</taxon>
        <taxon>Streptophyta</taxon>
        <taxon>Embryophyta</taxon>
        <taxon>Tracheophyta</taxon>
        <taxon>Spermatophyta</taxon>
        <taxon>Magnoliopsida</taxon>
        <taxon>eudicotyledons</taxon>
        <taxon>Gunneridae</taxon>
        <taxon>Pentapetalae</taxon>
        <taxon>asterids</taxon>
        <taxon>Ericales</taxon>
        <taxon>Ericaceae</taxon>
        <taxon>Vaccinioideae</taxon>
        <taxon>Vaccinieae</taxon>
        <taxon>Vaccinium</taxon>
    </lineage>
</organism>
<keyword evidence="2" id="KW-1185">Reference proteome</keyword>
<dbReference type="EMBL" id="CM037161">
    <property type="protein sequence ID" value="KAH7855764.1"/>
    <property type="molecule type" value="Genomic_DNA"/>
</dbReference>
<accession>A0ACB7YRH0</accession>
<sequence length="502" mass="54716">MYKSKLQNLCQRNSWALPEYATTKGGHDHNPSFTATVTVNGVPFSTTDDSRNTKEAQNKAAKIAFEYLCANPYSAFPQPSRVAALSSPPVPASSGSDVRQFNTGISQSTMVGAIQTPLMSETLFGAKDDKKLTDMRHLYKNRLQNYAQKRNLLLPEYSTEREGPPHASRFKSKVTIDGKSYESPEFTSTLKEAEHAAAKVALESLSVNEVQEIDSGLYKNLLQELAQKEGLDVIYETNVSGPPHMPTFVSTVVIRGQHFEGQAAKSKKEAETNAAKVACTGLQERRASVMPMNLSSGCQIKKALEASSSILRSVIAGDLQQSSGPKANLVTRKEQSKEDADDVFPGDLQPTATLVIREEQDKDHIAGHEEKGLSNLTISNAEVNNHHAPAPPSDADINSKRHRCPAPTDIIYASLRDPFPSTCSSPEDGFSLPLVHSESSKNSNLDSHNETPIGAAKGKNALPREKILILPRKPIMTFPEGATVLPLSDDKWVALKMNPSQQ</sequence>
<comment type="caution">
    <text evidence="1">The sequence shown here is derived from an EMBL/GenBank/DDBJ whole genome shotgun (WGS) entry which is preliminary data.</text>
</comment>
<proteinExistence type="predicted"/>